<dbReference type="Pfam" id="PF04167">
    <property type="entry name" value="DUF402"/>
    <property type="match status" value="1"/>
</dbReference>
<dbReference type="PANTHER" id="PTHR39159">
    <property type="match status" value="1"/>
</dbReference>
<dbReference type="AlphaFoldDB" id="A0A4U3LZW7"/>
<dbReference type="SUPFAM" id="SSF159234">
    <property type="entry name" value="FomD-like"/>
    <property type="match status" value="1"/>
</dbReference>
<gene>
    <name evidence="3" type="ORF">FDA94_33570</name>
</gene>
<dbReference type="InterPro" id="IPR050212">
    <property type="entry name" value="Ntdp-like"/>
</dbReference>
<dbReference type="PANTHER" id="PTHR39159:SF1">
    <property type="entry name" value="UPF0374 PROTEIN YGAC"/>
    <property type="match status" value="1"/>
</dbReference>
<dbReference type="Proteomes" id="UP000308705">
    <property type="component" value="Unassembled WGS sequence"/>
</dbReference>
<evidence type="ECO:0000259" key="2">
    <source>
        <dbReference type="Pfam" id="PF04167"/>
    </source>
</evidence>
<name>A0A4U3LZW7_9ACTN</name>
<organism evidence="3 4">
    <name type="scientific">Herbidospora galbida</name>
    <dbReference type="NCBI Taxonomy" id="2575442"/>
    <lineage>
        <taxon>Bacteria</taxon>
        <taxon>Bacillati</taxon>
        <taxon>Actinomycetota</taxon>
        <taxon>Actinomycetes</taxon>
        <taxon>Streptosporangiales</taxon>
        <taxon>Streptosporangiaceae</taxon>
        <taxon>Herbidospora</taxon>
    </lineage>
</organism>
<evidence type="ECO:0000256" key="1">
    <source>
        <dbReference type="ARBA" id="ARBA00022801"/>
    </source>
</evidence>
<dbReference type="OrthoDB" id="3531052at2"/>
<dbReference type="EMBL" id="SZQA01000046">
    <property type="protein sequence ID" value="TKK81199.1"/>
    <property type="molecule type" value="Genomic_DNA"/>
</dbReference>
<evidence type="ECO:0000313" key="3">
    <source>
        <dbReference type="EMBL" id="TKK81199.1"/>
    </source>
</evidence>
<accession>A0A4U3LZW7</accession>
<dbReference type="InterPro" id="IPR007295">
    <property type="entry name" value="DUF402"/>
</dbReference>
<reference evidence="3 4" key="1">
    <citation type="submission" date="2019-04" db="EMBL/GenBank/DDBJ databases">
        <title>Herbidospora sp. NEAU-GS14.nov., a novel actinomycete isolated from soil.</title>
        <authorList>
            <person name="Han L."/>
        </authorList>
    </citation>
    <scope>NUCLEOTIDE SEQUENCE [LARGE SCALE GENOMIC DNA]</scope>
    <source>
        <strain evidence="3 4">NEAU-GS14</strain>
    </source>
</reference>
<proteinExistence type="predicted"/>
<sequence>MAKRIPLILAHLRLRSDGVTDLAIVYRKYDGSLHWNFPGVLLGEDEHGVWTGHRKGILGRKGDEPKFVYEFPFVMLFPRDAWWVASFNAHPHETAVYVDVTTVPVVSDTEITMIDLDLDVIRKTDGRIFLDDADEFEEHRELYGYPQEVIEQSVRAAKWLMGAVTERREPFGRVHQGWLDELEGLVAS</sequence>
<dbReference type="InterPro" id="IPR035930">
    <property type="entry name" value="FomD-like_sf"/>
</dbReference>
<keyword evidence="4" id="KW-1185">Reference proteome</keyword>
<protein>
    <submittedName>
        <fullName evidence="3">DUF402 domain-containing protein</fullName>
    </submittedName>
</protein>
<evidence type="ECO:0000313" key="4">
    <source>
        <dbReference type="Proteomes" id="UP000308705"/>
    </source>
</evidence>
<dbReference type="Gene3D" id="2.40.380.10">
    <property type="entry name" value="FomD-like"/>
    <property type="match status" value="1"/>
</dbReference>
<keyword evidence="1" id="KW-0378">Hydrolase</keyword>
<comment type="caution">
    <text evidence="3">The sequence shown here is derived from an EMBL/GenBank/DDBJ whole genome shotgun (WGS) entry which is preliminary data.</text>
</comment>
<dbReference type="GO" id="GO:0016787">
    <property type="term" value="F:hydrolase activity"/>
    <property type="evidence" value="ECO:0007669"/>
    <property type="project" value="UniProtKB-KW"/>
</dbReference>
<feature type="domain" description="DUF402" evidence="2">
    <location>
        <begin position="30"/>
        <end position="167"/>
    </location>
</feature>